<dbReference type="InterPro" id="IPR029044">
    <property type="entry name" value="Nucleotide-diphossugar_trans"/>
</dbReference>
<dbReference type="PANTHER" id="PTHR48090">
    <property type="entry name" value="UNDECAPRENYL-PHOSPHATE 4-DEOXY-4-FORMAMIDO-L-ARABINOSE TRANSFERASE-RELATED"/>
    <property type="match status" value="1"/>
</dbReference>
<dbReference type="Proteomes" id="UP000885738">
    <property type="component" value="Unassembled WGS sequence"/>
</dbReference>
<dbReference type="InterPro" id="IPR050256">
    <property type="entry name" value="Glycosyltransferase_2"/>
</dbReference>
<sequence>MRVLVVIPCYNEEKNIISVIKDIKTYAPEADIVVVDDASTDKTVIVAKNEGAKVLKLPFNLGPGGALQTGFKYAISKNYDFIVRIDGDGQHDPRYIKNLLLPVIKGEVDMTIGSRFLGETRYKIPVFRKIGMSIFAWITSKILKQKITDTTSGFRAFNKKIACFFVNSYYPSDYPDADVLINLHLTGFRIKEIPVTMYGGNKTIHSGIMPLYYIFKMCLSILATLLRRI</sequence>
<proteinExistence type="predicted"/>
<protein>
    <submittedName>
        <fullName evidence="3">Glycosyltransferase family 2 protein</fullName>
    </submittedName>
</protein>
<feature type="domain" description="Glycosyltransferase 2-like" evidence="2">
    <location>
        <begin position="5"/>
        <end position="161"/>
    </location>
</feature>
<reference evidence="3" key="1">
    <citation type="journal article" date="2020" name="mSystems">
        <title>Genome- and Community-Level Interaction Insights into Carbon Utilization and Element Cycling Functions of Hydrothermarchaeota in Hydrothermal Sediment.</title>
        <authorList>
            <person name="Zhou Z."/>
            <person name="Liu Y."/>
            <person name="Xu W."/>
            <person name="Pan J."/>
            <person name="Luo Z.H."/>
            <person name="Li M."/>
        </authorList>
    </citation>
    <scope>NUCLEOTIDE SEQUENCE [LARGE SCALE GENOMIC DNA]</scope>
    <source>
        <strain evidence="3">HyVt-389</strain>
    </source>
</reference>
<evidence type="ECO:0000256" key="1">
    <source>
        <dbReference type="SAM" id="Phobius"/>
    </source>
</evidence>
<comment type="caution">
    <text evidence="3">The sequence shown here is derived from an EMBL/GenBank/DDBJ whole genome shotgun (WGS) entry which is preliminary data.</text>
</comment>
<organism evidence="3">
    <name type="scientific">Desulfofervidus auxilii</name>
    <dbReference type="NCBI Taxonomy" id="1621989"/>
    <lineage>
        <taxon>Bacteria</taxon>
        <taxon>Pseudomonadati</taxon>
        <taxon>Thermodesulfobacteriota</taxon>
        <taxon>Candidatus Desulfofervidia</taxon>
        <taxon>Candidatus Desulfofervidales</taxon>
        <taxon>Candidatus Desulfofervidaceae</taxon>
        <taxon>Candidatus Desulfofervidus</taxon>
    </lineage>
</organism>
<keyword evidence="1" id="KW-1133">Transmembrane helix</keyword>
<accession>A0A7C2ADP6</accession>
<dbReference type="CDD" id="cd04179">
    <property type="entry name" value="DPM_DPG-synthase_like"/>
    <property type="match status" value="1"/>
</dbReference>
<evidence type="ECO:0000259" key="2">
    <source>
        <dbReference type="Pfam" id="PF00535"/>
    </source>
</evidence>
<dbReference type="AlphaFoldDB" id="A0A7C2ADP6"/>
<dbReference type="Pfam" id="PF00535">
    <property type="entry name" value="Glycos_transf_2"/>
    <property type="match status" value="1"/>
</dbReference>
<feature type="transmembrane region" description="Helical" evidence="1">
    <location>
        <begin position="207"/>
        <end position="226"/>
    </location>
</feature>
<evidence type="ECO:0000313" key="3">
    <source>
        <dbReference type="EMBL" id="HEC67873.1"/>
    </source>
</evidence>
<dbReference type="Gene3D" id="3.90.550.10">
    <property type="entry name" value="Spore Coat Polysaccharide Biosynthesis Protein SpsA, Chain A"/>
    <property type="match status" value="1"/>
</dbReference>
<keyword evidence="1" id="KW-0812">Transmembrane</keyword>
<dbReference type="InterPro" id="IPR001173">
    <property type="entry name" value="Glyco_trans_2-like"/>
</dbReference>
<keyword evidence="1" id="KW-0472">Membrane</keyword>
<gene>
    <name evidence="3" type="ORF">ENI35_03555</name>
</gene>
<name>A0A7C2ADP6_DESA2</name>
<dbReference type="PANTHER" id="PTHR48090:SF7">
    <property type="entry name" value="RFBJ PROTEIN"/>
    <property type="match status" value="1"/>
</dbReference>
<dbReference type="EMBL" id="DRIH01000118">
    <property type="protein sequence ID" value="HEC67873.1"/>
    <property type="molecule type" value="Genomic_DNA"/>
</dbReference>
<dbReference type="SUPFAM" id="SSF53448">
    <property type="entry name" value="Nucleotide-diphospho-sugar transferases"/>
    <property type="match status" value="1"/>
</dbReference>